<dbReference type="RefSeq" id="WP_150456746.1">
    <property type="nucleotide sequence ID" value="NZ_VYKK01000004.1"/>
</dbReference>
<protein>
    <submittedName>
        <fullName evidence="1">Uncharacterized protein</fullName>
    </submittedName>
</protein>
<dbReference type="EMBL" id="VYKK01000004">
    <property type="protein sequence ID" value="KAA9007456.1"/>
    <property type="molecule type" value="Genomic_DNA"/>
</dbReference>
<evidence type="ECO:0000313" key="2">
    <source>
        <dbReference type="Proteomes" id="UP000367750"/>
    </source>
</evidence>
<evidence type="ECO:0000313" key="1">
    <source>
        <dbReference type="EMBL" id="KAA9007456.1"/>
    </source>
</evidence>
<dbReference type="AlphaFoldDB" id="A0A5J5GGX2"/>
<sequence length="88" mass="9573">MKLAGLIIPPERCTVLITFSLDQYMSAKNTLAASGIGHRSLMKASARELGQRAGTGGSGIKQKYEIRVRPEDEERALAALRSSRGRND</sequence>
<comment type="caution">
    <text evidence="1">The sequence shown here is derived from an EMBL/GenBank/DDBJ whole genome shotgun (WGS) entry which is preliminary data.</text>
</comment>
<accession>A0A5J5GGX2</accession>
<dbReference type="Proteomes" id="UP000367750">
    <property type="component" value="Unassembled WGS sequence"/>
</dbReference>
<gene>
    <name evidence="1" type="ORF">F4V43_02915</name>
</gene>
<organism evidence="1 2">
    <name type="scientific">Paenibacillus spiritus</name>
    <dbReference type="NCBI Taxonomy" id="2496557"/>
    <lineage>
        <taxon>Bacteria</taxon>
        <taxon>Bacillati</taxon>
        <taxon>Bacillota</taxon>
        <taxon>Bacilli</taxon>
        <taxon>Bacillales</taxon>
        <taxon>Paenibacillaceae</taxon>
        <taxon>Paenibacillus</taxon>
    </lineage>
</organism>
<proteinExistence type="predicted"/>
<keyword evidence="2" id="KW-1185">Reference proteome</keyword>
<name>A0A5J5GGX2_9BACL</name>
<reference evidence="1 2" key="1">
    <citation type="submission" date="2019-09" db="EMBL/GenBank/DDBJ databases">
        <title>Bacillus ochoae sp. nov., Paenibacillus whitsoniae sp. nov., Paenibacillus spiritus sp. nov. Isolated from the Mars Exploration Rover during spacecraft assembly.</title>
        <authorList>
            <person name="Seuylemezian A."/>
            <person name="Vaishampayan P."/>
        </authorList>
    </citation>
    <scope>NUCLEOTIDE SEQUENCE [LARGE SCALE GENOMIC DNA]</scope>
    <source>
        <strain evidence="1 2">MER_111</strain>
    </source>
</reference>